<organism evidence="6 7">
    <name type="scientific">Microbacterium hatanonis</name>
    <dbReference type="NCBI Taxonomy" id="404366"/>
    <lineage>
        <taxon>Bacteria</taxon>
        <taxon>Bacillati</taxon>
        <taxon>Actinomycetota</taxon>
        <taxon>Actinomycetes</taxon>
        <taxon>Micrococcales</taxon>
        <taxon>Microbacteriaceae</taxon>
        <taxon>Microbacterium</taxon>
    </lineage>
</organism>
<dbReference type="SUPFAM" id="SSF55729">
    <property type="entry name" value="Acyl-CoA N-acyltransferases (Nat)"/>
    <property type="match status" value="1"/>
</dbReference>
<dbReference type="RefSeq" id="WP_147894659.1">
    <property type="nucleotide sequence ID" value="NZ_BAAANR010000001.1"/>
</dbReference>
<dbReference type="GO" id="GO:0034069">
    <property type="term" value="F:aminoglycoside N-acetyltransferase activity"/>
    <property type="evidence" value="ECO:0007669"/>
    <property type="project" value="TreeGrafter"/>
</dbReference>
<accession>A0A5C8HTP2</accession>
<feature type="binding site" evidence="4">
    <location>
        <begin position="109"/>
        <end position="111"/>
    </location>
    <ligand>
        <name>acetyl-CoA</name>
        <dbReference type="ChEBI" id="CHEBI:57288"/>
    </ligand>
</feature>
<name>A0A5C8HTP2_9MICO</name>
<dbReference type="Gene3D" id="3.30.1050.10">
    <property type="entry name" value="SCP2 sterol-binding domain"/>
    <property type="match status" value="1"/>
</dbReference>
<dbReference type="Gene3D" id="3.40.630.30">
    <property type="match status" value="2"/>
</dbReference>
<dbReference type="InterPro" id="IPR025559">
    <property type="entry name" value="Eis_dom"/>
</dbReference>
<feature type="active site" description="Proton acceptor; via carboxylate" evidence="4">
    <location>
        <position position="436"/>
    </location>
</feature>
<comment type="subunit">
    <text evidence="4">Homohexamer; trimer of dimers.</text>
</comment>
<dbReference type="EMBL" id="VRSV01000002">
    <property type="protein sequence ID" value="TXK09443.1"/>
    <property type="molecule type" value="Genomic_DNA"/>
</dbReference>
<evidence type="ECO:0000313" key="6">
    <source>
        <dbReference type="EMBL" id="TXK09443.1"/>
    </source>
</evidence>
<comment type="caution">
    <text evidence="6">The sequence shown here is derived from an EMBL/GenBank/DDBJ whole genome shotgun (WGS) entry which is preliminary data.</text>
</comment>
<evidence type="ECO:0000259" key="5">
    <source>
        <dbReference type="PROSITE" id="PS51186"/>
    </source>
</evidence>
<feature type="domain" description="N-acetyltransferase" evidence="5">
    <location>
        <begin position="23"/>
        <end position="179"/>
    </location>
</feature>
<dbReference type="PROSITE" id="PS51186">
    <property type="entry name" value="GNAT"/>
    <property type="match status" value="1"/>
</dbReference>
<dbReference type="OrthoDB" id="8399956at2"/>
<dbReference type="InterPro" id="IPR022902">
    <property type="entry name" value="NAcTrfase_Eis"/>
</dbReference>
<dbReference type="GO" id="GO:0030649">
    <property type="term" value="P:aminoglycoside antibiotic catabolic process"/>
    <property type="evidence" value="ECO:0007669"/>
    <property type="project" value="TreeGrafter"/>
</dbReference>
<dbReference type="AlphaFoldDB" id="A0A5C8HTP2"/>
<dbReference type="InterPro" id="IPR000182">
    <property type="entry name" value="GNAT_dom"/>
</dbReference>
<dbReference type="Pfam" id="PF13527">
    <property type="entry name" value="Acetyltransf_9"/>
    <property type="match status" value="1"/>
</dbReference>
<keyword evidence="3 4" id="KW-0012">Acyltransferase</keyword>
<keyword evidence="7" id="KW-1185">Reference proteome</keyword>
<dbReference type="PANTHER" id="PTHR37817:SF1">
    <property type="entry name" value="N-ACETYLTRANSFERASE EIS"/>
    <property type="match status" value="1"/>
</dbReference>
<dbReference type="Proteomes" id="UP000321034">
    <property type="component" value="Unassembled WGS sequence"/>
</dbReference>
<reference evidence="6 7" key="1">
    <citation type="submission" date="2019-08" db="EMBL/GenBank/DDBJ databases">
        <authorList>
            <person name="Dong K."/>
        </authorList>
    </citation>
    <scope>NUCLEOTIDE SEQUENCE [LARGE SCALE GENOMIC DNA]</scope>
    <source>
        <strain evidence="6 7">JCM14558</strain>
    </source>
</reference>
<dbReference type="InterPro" id="IPR041380">
    <property type="entry name" value="Acetyltransf_17"/>
</dbReference>
<dbReference type="Pfam" id="PF17668">
    <property type="entry name" value="Acetyltransf_17"/>
    <property type="match status" value="1"/>
</dbReference>
<dbReference type="PANTHER" id="PTHR37817">
    <property type="entry name" value="N-ACETYLTRANSFERASE EIS"/>
    <property type="match status" value="1"/>
</dbReference>
<gene>
    <name evidence="6" type="ORF">FVP77_10935</name>
</gene>
<dbReference type="Pfam" id="PF13530">
    <property type="entry name" value="SCP2_2"/>
    <property type="match status" value="1"/>
</dbReference>
<feature type="binding site" evidence="4">
    <location>
        <begin position="117"/>
        <end position="122"/>
    </location>
    <ligand>
        <name>acetyl-CoA</name>
        <dbReference type="ChEBI" id="CHEBI:57288"/>
    </ligand>
</feature>
<evidence type="ECO:0000256" key="3">
    <source>
        <dbReference type="ARBA" id="ARBA00023315"/>
    </source>
</evidence>
<feature type="active site" description="Proton donor" evidence="4">
    <location>
        <position position="150"/>
    </location>
</feature>
<evidence type="ECO:0000256" key="1">
    <source>
        <dbReference type="ARBA" id="ARBA00009213"/>
    </source>
</evidence>
<dbReference type="HAMAP" id="MF_01812">
    <property type="entry name" value="Eis"/>
    <property type="match status" value="1"/>
</dbReference>
<feature type="binding site" evidence="4">
    <location>
        <begin position="145"/>
        <end position="146"/>
    </location>
    <ligand>
        <name>acetyl-CoA</name>
        <dbReference type="ChEBI" id="CHEBI:57288"/>
    </ligand>
</feature>
<dbReference type="InterPro" id="IPR051554">
    <property type="entry name" value="Acetyltransferase_Eis"/>
</dbReference>
<dbReference type="InterPro" id="IPR036527">
    <property type="entry name" value="SCP2_sterol-bd_dom_sf"/>
</dbReference>
<keyword evidence="2 4" id="KW-0808">Transferase</keyword>
<evidence type="ECO:0000256" key="4">
    <source>
        <dbReference type="HAMAP-Rule" id="MF_01812"/>
    </source>
</evidence>
<protein>
    <submittedName>
        <fullName evidence="6">GNAT family N-acetyltransferase</fullName>
    </submittedName>
</protein>
<dbReference type="InterPro" id="IPR016181">
    <property type="entry name" value="Acyl_CoA_acyltransferase"/>
</dbReference>
<sequence>MPAEISALPADPTSTAALAGRGLRMSAIDATDDAAVRAWVEADARGFHDGAPTDEFLAELRDDFVLQRTIGVFDDTLADPAIPIATVAGWPAPVTLPGGEVDAWAISAVTVAPTHRRRGIARAMLEGELRTAVEAGLPMAVLTVSEATIYGRYGFGPVTWASRFEVDVRRAGWVGADAPGRVQLISREIAMTTARTLFDEARRATPGDVGIVGHRFDRLFGAPSDAAERRKRRFVRYDDESGTPRGLAVYHVSEDPHDWSAQILEVDYLVTTTDDAYRALWRYLFELDLIGTVKASLRSTDEPLTWLVANPRMIRTLELREHLWARVLDAPAVLSARTYGGAGSLTLRVRDPLGFADGVFSIETDAAGTARVAQAEASSGPLIDLPVDLLAPLLFGGVSAATLAAAGRITERAPGDAATADGLLRSARQPVLTTWF</sequence>
<proteinExistence type="inferred from homology"/>
<dbReference type="SUPFAM" id="SSF55718">
    <property type="entry name" value="SCP-like"/>
    <property type="match status" value="1"/>
</dbReference>
<comment type="similarity">
    <text evidence="1 4">Belongs to the acetyltransferase Eis family.</text>
</comment>
<evidence type="ECO:0000256" key="2">
    <source>
        <dbReference type="ARBA" id="ARBA00022679"/>
    </source>
</evidence>
<evidence type="ECO:0000313" key="7">
    <source>
        <dbReference type="Proteomes" id="UP000321034"/>
    </source>
</evidence>
<dbReference type="CDD" id="cd04301">
    <property type="entry name" value="NAT_SF"/>
    <property type="match status" value="1"/>
</dbReference>